<sequence>MDPVYKIAKSGEKLGLFFGKDFFLSNFHNVEFVKDGHQFYSSEQYYQYKKAVAANQMCIANQILKSKSAPLAKSLTKHMKMSKEWQEGGKIQAMAEAIYLKFSQNENLKTKLLNTGDAFLVDVIHLKKALFVKD</sequence>
<dbReference type="WBParaSite" id="ES5_v2.g18301.t1">
    <property type="protein sequence ID" value="ES5_v2.g18301.t1"/>
    <property type="gene ID" value="ES5_v2.g18301"/>
</dbReference>
<dbReference type="Proteomes" id="UP000887579">
    <property type="component" value="Unplaced"/>
</dbReference>
<accession>A0AC34FLV3</accession>
<proteinExistence type="predicted"/>
<reference evidence="2" key="1">
    <citation type="submission" date="2022-11" db="UniProtKB">
        <authorList>
            <consortium name="WormBaseParasite"/>
        </authorList>
    </citation>
    <scope>IDENTIFICATION</scope>
</reference>
<evidence type="ECO:0000313" key="2">
    <source>
        <dbReference type="WBParaSite" id="ES5_v2.g18301.t1"/>
    </source>
</evidence>
<name>A0AC34FLV3_9BILA</name>
<protein>
    <submittedName>
        <fullName evidence="2">NADAR domain-containing protein</fullName>
    </submittedName>
</protein>
<organism evidence="1 2">
    <name type="scientific">Panagrolaimus sp. ES5</name>
    <dbReference type="NCBI Taxonomy" id="591445"/>
    <lineage>
        <taxon>Eukaryota</taxon>
        <taxon>Metazoa</taxon>
        <taxon>Ecdysozoa</taxon>
        <taxon>Nematoda</taxon>
        <taxon>Chromadorea</taxon>
        <taxon>Rhabditida</taxon>
        <taxon>Tylenchina</taxon>
        <taxon>Panagrolaimomorpha</taxon>
        <taxon>Panagrolaimoidea</taxon>
        <taxon>Panagrolaimidae</taxon>
        <taxon>Panagrolaimus</taxon>
    </lineage>
</organism>
<evidence type="ECO:0000313" key="1">
    <source>
        <dbReference type="Proteomes" id="UP000887579"/>
    </source>
</evidence>